<feature type="region of interest" description="Disordered" evidence="1">
    <location>
        <begin position="21"/>
        <end position="45"/>
    </location>
</feature>
<sequence length="45" mass="5145">MPDDEDEEPGLSEEDIEKLQEIKEKNSKVGANEYTMDVGEDEDED</sequence>
<name>A0A1I0QZI8_9EURY</name>
<evidence type="ECO:0000256" key="1">
    <source>
        <dbReference type="SAM" id="MobiDB-lite"/>
    </source>
</evidence>
<dbReference type="Proteomes" id="UP000183275">
    <property type="component" value="Unassembled WGS sequence"/>
</dbReference>
<dbReference type="EMBL" id="FOIS01000007">
    <property type="protein sequence ID" value="SEW33104.1"/>
    <property type="molecule type" value="Genomic_DNA"/>
</dbReference>
<accession>A0A1I0QZI8</accession>
<dbReference type="RefSeq" id="WP_160290116.1">
    <property type="nucleotide sequence ID" value="NZ_FOIS01000007.1"/>
</dbReference>
<evidence type="ECO:0000313" key="3">
    <source>
        <dbReference type="Proteomes" id="UP000183275"/>
    </source>
</evidence>
<dbReference type="AlphaFoldDB" id="A0A1I0QZI8"/>
<proteinExistence type="predicted"/>
<reference evidence="3" key="1">
    <citation type="submission" date="2016-10" db="EMBL/GenBank/DDBJ databases">
        <authorList>
            <person name="Varghese N."/>
        </authorList>
    </citation>
    <scope>NUCLEOTIDE SEQUENCE [LARGE SCALE GENOMIC DNA]</scope>
    <source>
        <strain evidence="3">CGMCC 1.12284</strain>
    </source>
</reference>
<protein>
    <submittedName>
        <fullName evidence="2">Uncharacterized protein</fullName>
    </submittedName>
</protein>
<dbReference type="STRING" id="1202768.SAMN05216285_4204"/>
<organism evidence="2 3">
    <name type="scientific">Natrinema salifodinae</name>
    <dbReference type="NCBI Taxonomy" id="1202768"/>
    <lineage>
        <taxon>Archaea</taxon>
        <taxon>Methanobacteriati</taxon>
        <taxon>Methanobacteriota</taxon>
        <taxon>Stenosarchaea group</taxon>
        <taxon>Halobacteria</taxon>
        <taxon>Halobacteriales</taxon>
        <taxon>Natrialbaceae</taxon>
        <taxon>Natrinema</taxon>
    </lineage>
</organism>
<gene>
    <name evidence="2" type="ORF">SAMN05216285_4204</name>
</gene>
<keyword evidence="3" id="KW-1185">Reference proteome</keyword>
<evidence type="ECO:0000313" key="2">
    <source>
        <dbReference type="EMBL" id="SEW33104.1"/>
    </source>
</evidence>